<sequence>MNHLSGKIPTSLSRLNFLSFFNVSYNNLEGPIPTSTQLQGFNASAFEGNQKLCGAPLPNECLGTNGIDAGNKNNQDVDNGHEIRFIFPLRLDSLWDFGEFMVL</sequence>
<protein>
    <submittedName>
        <fullName evidence="8">Receptor-like protein 2</fullName>
    </submittedName>
</protein>
<keyword evidence="4" id="KW-1133">Transmembrane helix</keyword>
<evidence type="ECO:0000313" key="8">
    <source>
        <dbReference type="EMBL" id="PQP97076.1"/>
    </source>
</evidence>
<evidence type="ECO:0000256" key="5">
    <source>
        <dbReference type="ARBA" id="ARBA00023136"/>
    </source>
</evidence>
<keyword evidence="7" id="KW-0325">Glycoprotein</keyword>
<dbReference type="Gene3D" id="3.80.10.10">
    <property type="entry name" value="Ribonuclease Inhibitor"/>
    <property type="match status" value="1"/>
</dbReference>
<dbReference type="InterPro" id="IPR032675">
    <property type="entry name" value="LRR_dom_sf"/>
</dbReference>
<dbReference type="PANTHER" id="PTHR48063">
    <property type="entry name" value="LRR RECEPTOR-LIKE KINASE"/>
    <property type="match status" value="1"/>
</dbReference>
<organism evidence="8 9">
    <name type="scientific">Prunus yedoensis var. nudiflora</name>
    <dbReference type="NCBI Taxonomy" id="2094558"/>
    <lineage>
        <taxon>Eukaryota</taxon>
        <taxon>Viridiplantae</taxon>
        <taxon>Streptophyta</taxon>
        <taxon>Embryophyta</taxon>
        <taxon>Tracheophyta</taxon>
        <taxon>Spermatophyta</taxon>
        <taxon>Magnoliopsida</taxon>
        <taxon>eudicotyledons</taxon>
        <taxon>Gunneridae</taxon>
        <taxon>Pentapetalae</taxon>
        <taxon>rosids</taxon>
        <taxon>fabids</taxon>
        <taxon>Rosales</taxon>
        <taxon>Rosaceae</taxon>
        <taxon>Amygdaloideae</taxon>
        <taxon>Amygdaleae</taxon>
        <taxon>Prunus</taxon>
    </lineage>
</organism>
<evidence type="ECO:0000256" key="1">
    <source>
        <dbReference type="ARBA" id="ARBA00004479"/>
    </source>
</evidence>
<keyword evidence="9" id="KW-1185">Reference proteome</keyword>
<proteinExistence type="predicted"/>
<dbReference type="AlphaFoldDB" id="A0A314XWE0"/>
<name>A0A314XWE0_PRUYE</name>
<dbReference type="InterPro" id="IPR046956">
    <property type="entry name" value="RLP23-like"/>
</dbReference>
<dbReference type="EMBL" id="PJQY01002015">
    <property type="protein sequence ID" value="PQP97076.1"/>
    <property type="molecule type" value="Genomic_DNA"/>
</dbReference>
<keyword evidence="2" id="KW-0812">Transmembrane</keyword>
<evidence type="ECO:0000256" key="7">
    <source>
        <dbReference type="ARBA" id="ARBA00023180"/>
    </source>
</evidence>
<dbReference type="PANTHER" id="PTHR48063:SF98">
    <property type="entry name" value="LRR RECEPTOR-LIKE SERINE_THREONINE-PROTEIN KINASE FLS2"/>
    <property type="match status" value="1"/>
</dbReference>
<reference evidence="8 9" key="1">
    <citation type="submission" date="2018-02" db="EMBL/GenBank/DDBJ databases">
        <title>Draft genome of wild Prunus yedoensis var. nudiflora.</title>
        <authorList>
            <person name="Baek S."/>
            <person name="Kim J.-H."/>
            <person name="Choi K."/>
            <person name="Kim G.-B."/>
            <person name="Cho A."/>
            <person name="Jang H."/>
            <person name="Shin C.-H."/>
            <person name="Yu H.-J."/>
            <person name="Mun J.-H."/>
        </authorList>
    </citation>
    <scope>NUCLEOTIDE SEQUENCE [LARGE SCALE GENOMIC DNA]</scope>
    <source>
        <strain evidence="9">cv. Jeju island</strain>
        <tissue evidence="8">Leaf</tissue>
    </source>
</reference>
<accession>A0A314XWE0</accession>
<keyword evidence="6 8" id="KW-0675">Receptor</keyword>
<dbReference type="OrthoDB" id="544346at2759"/>
<evidence type="ECO:0000256" key="6">
    <source>
        <dbReference type="ARBA" id="ARBA00023170"/>
    </source>
</evidence>
<dbReference type="Proteomes" id="UP000250321">
    <property type="component" value="Unassembled WGS sequence"/>
</dbReference>
<comment type="subcellular location">
    <subcellularLocation>
        <location evidence="1">Membrane</location>
        <topology evidence="1">Single-pass type I membrane protein</topology>
    </subcellularLocation>
</comment>
<gene>
    <name evidence="8" type="ORF">Pyn_00902</name>
</gene>
<comment type="caution">
    <text evidence="8">The sequence shown here is derived from an EMBL/GenBank/DDBJ whole genome shotgun (WGS) entry which is preliminary data.</text>
</comment>
<dbReference type="SUPFAM" id="SSF52058">
    <property type="entry name" value="L domain-like"/>
    <property type="match status" value="1"/>
</dbReference>
<dbReference type="GO" id="GO:0016020">
    <property type="term" value="C:membrane"/>
    <property type="evidence" value="ECO:0007669"/>
    <property type="project" value="UniProtKB-SubCell"/>
</dbReference>
<evidence type="ECO:0000256" key="3">
    <source>
        <dbReference type="ARBA" id="ARBA00022729"/>
    </source>
</evidence>
<evidence type="ECO:0000256" key="4">
    <source>
        <dbReference type="ARBA" id="ARBA00022989"/>
    </source>
</evidence>
<evidence type="ECO:0000256" key="2">
    <source>
        <dbReference type="ARBA" id="ARBA00022692"/>
    </source>
</evidence>
<evidence type="ECO:0000313" key="9">
    <source>
        <dbReference type="Proteomes" id="UP000250321"/>
    </source>
</evidence>
<keyword evidence="5" id="KW-0472">Membrane</keyword>
<keyword evidence="3" id="KW-0732">Signal</keyword>
<dbReference type="STRING" id="2094558.A0A314XWE0"/>